<accession>K9WW44</accession>
<dbReference type="STRING" id="56107.Cylst_1745"/>
<dbReference type="HOGENOM" id="CLU_3381492_0_0_3"/>
<dbReference type="Proteomes" id="UP000010475">
    <property type="component" value="Chromosome"/>
</dbReference>
<name>K9WW44_9NOST</name>
<dbReference type="EMBL" id="CP003642">
    <property type="protein sequence ID" value="AFZ24016.1"/>
    <property type="molecule type" value="Genomic_DNA"/>
</dbReference>
<keyword evidence="1" id="KW-0472">Membrane</keyword>
<gene>
    <name evidence="2" type="ORF">Cylst_1745</name>
</gene>
<feature type="transmembrane region" description="Helical" evidence="1">
    <location>
        <begin position="12"/>
        <end position="31"/>
    </location>
</feature>
<evidence type="ECO:0000313" key="2">
    <source>
        <dbReference type="EMBL" id="AFZ24016.1"/>
    </source>
</evidence>
<dbReference type="KEGG" id="csg:Cylst_1745"/>
<organism evidence="2 3">
    <name type="scientific">Cylindrospermum stagnale PCC 7417</name>
    <dbReference type="NCBI Taxonomy" id="56107"/>
    <lineage>
        <taxon>Bacteria</taxon>
        <taxon>Bacillati</taxon>
        <taxon>Cyanobacteriota</taxon>
        <taxon>Cyanophyceae</taxon>
        <taxon>Nostocales</taxon>
        <taxon>Nostocaceae</taxon>
        <taxon>Cylindrospermum</taxon>
    </lineage>
</organism>
<evidence type="ECO:0000256" key="1">
    <source>
        <dbReference type="SAM" id="Phobius"/>
    </source>
</evidence>
<dbReference type="AlphaFoldDB" id="K9WW44"/>
<keyword evidence="3" id="KW-1185">Reference proteome</keyword>
<keyword evidence="1" id="KW-0812">Transmembrane</keyword>
<proteinExistence type="predicted"/>
<sequence>MQRLYKGSAISIESIFWLGWLFFVAFVYVNLLF</sequence>
<reference evidence="2 3" key="1">
    <citation type="submission" date="2012-06" db="EMBL/GenBank/DDBJ databases">
        <title>Finished chromosome of genome of Cylindrospermum stagnale PCC 7417.</title>
        <authorList>
            <consortium name="US DOE Joint Genome Institute"/>
            <person name="Gugger M."/>
            <person name="Coursin T."/>
            <person name="Rippka R."/>
            <person name="Tandeau De Marsac N."/>
            <person name="Huntemann M."/>
            <person name="Wei C.-L."/>
            <person name="Han J."/>
            <person name="Detter J.C."/>
            <person name="Han C."/>
            <person name="Tapia R."/>
            <person name="Chen A."/>
            <person name="Kyrpides N."/>
            <person name="Mavromatis K."/>
            <person name="Markowitz V."/>
            <person name="Szeto E."/>
            <person name="Ivanova N."/>
            <person name="Pagani I."/>
            <person name="Pati A."/>
            <person name="Goodwin L."/>
            <person name="Nordberg H.P."/>
            <person name="Cantor M.N."/>
            <person name="Hua S.X."/>
            <person name="Woyke T."/>
            <person name="Kerfeld C.A."/>
        </authorList>
    </citation>
    <scope>NUCLEOTIDE SEQUENCE [LARGE SCALE GENOMIC DNA]</scope>
    <source>
        <strain evidence="2 3">PCC 7417</strain>
    </source>
</reference>
<protein>
    <submittedName>
        <fullName evidence="2">Uncharacterized protein</fullName>
    </submittedName>
</protein>
<keyword evidence="1" id="KW-1133">Transmembrane helix</keyword>
<evidence type="ECO:0000313" key="3">
    <source>
        <dbReference type="Proteomes" id="UP000010475"/>
    </source>
</evidence>